<dbReference type="EMBL" id="GBXM01027520">
    <property type="protein sequence ID" value="JAH81057.1"/>
    <property type="molecule type" value="Transcribed_RNA"/>
</dbReference>
<proteinExistence type="predicted"/>
<name>A0A0E9VSP4_ANGAN</name>
<sequence>MLKSPPAARPFCPGVIFWLPEIHTLCVWLRAALYQCISFRALVPIVQ</sequence>
<accession>A0A0E9VSP4</accession>
<organism evidence="1">
    <name type="scientific">Anguilla anguilla</name>
    <name type="common">European freshwater eel</name>
    <name type="synonym">Muraena anguilla</name>
    <dbReference type="NCBI Taxonomy" id="7936"/>
    <lineage>
        <taxon>Eukaryota</taxon>
        <taxon>Metazoa</taxon>
        <taxon>Chordata</taxon>
        <taxon>Craniata</taxon>
        <taxon>Vertebrata</taxon>
        <taxon>Euteleostomi</taxon>
        <taxon>Actinopterygii</taxon>
        <taxon>Neopterygii</taxon>
        <taxon>Teleostei</taxon>
        <taxon>Anguilliformes</taxon>
        <taxon>Anguillidae</taxon>
        <taxon>Anguilla</taxon>
    </lineage>
</organism>
<protein>
    <submittedName>
        <fullName evidence="1">Uncharacterized protein</fullName>
    </submittedName>
</protein>
<reference evidence="1" key="2">
    <citation type="journal article" date="2015" name="Fish Shellfish Immunol.">
        <title>Early steps in the European eel (Anguilla anguilla)-Vibrio vulnificus interaction in the gills: Role of the RtxA13 toxin.</title>
        <authorList>
            <person name="Callol A."/>
            <person name="Pajuelo D."/>
            <person name="Ebbesson L."/>
            <person name="Teles M."/>
            <person name="MacKenzie S."/>
            <person name="Amaro C."/>
        </authorList>
    </citation>
    <scope>NUCLEOTIDE SEQUENCE</scope>
</reference>
<reference evidence="1" key="1">
    <citation type="submission" date="2014-11" db="EMBL/GenBank/DDBJ databases">
        <authorList>
            <person name="Amaro Gonzalez C."/>
        </authorList>
    </citation>
    <scope>NUCLEOTIDE SEQUENCE</scope>
</reference>
<evidence type="ECO:0000313" key="1">
    <source>
        <dbReference type="EMBL" id="JAH81057.1"/>
    </source>
</evidence>
<dbReference type="AlphaFoldDB" id="A0A0E9VSP4"/>